<dbReference type="InterPro" id="IPR051609">
    <property type="entry name" value="NmrA/Isoflavone_reductase-like"/>
</dbReference>
<organism evidence="5 6">
    <name type="scientific">Fusarium albosuccineum</name>
    <dbReference type="NCBI Taxonomy" id="1237068"/>
    <lineage>
        <taxon>Eukaryota</taxon>
        <taxon>Fungi</taxon>
        <taxon>Dikarya</taxon>
        <taxon>Ascomycota</taxon>
        <taxon>Pezizomycotina</taxon>
        <taxon>Sordariomycetes</taxon>
        <taxon>Hypocreomycetidae</taxon>
        <taxon>Hypocreales</taxon>
        <taxon>Nectriaceae</taxon>
        <taxon>Fusarium</taxon>
        <taxon>Fusarium decemcellulare species complex</taxon>
    </lineage>
</organism>
<sequence>MVVVAVAGGTGKVGRTIAEAILAGKKDEVIILSRKADPSLEAEIGARILPVDYFDVNALAQLFEEQNVHTVISTINMASLDGSAPPEVEIIRAAEKSKPTKRIISSDWGLPHTKEQGPQMKSAENKLIAQEELKKTNLEWTLFHIGFLLDFWAGPNIKTYMHPVATFIDIPHRVAAIPGSGDAPVAFTYSQDVARFVAASLDLDHWEPASFAVGDRVTWHEFVKAAEEVTGDKFDVTYDSVEKLNKGEVTELPGHVPADAFVPKVVLQQALSVYALWSAEGAFSLVSERTLNDVFPDIKPMGVREMLQKAWGNESL</sequence>
<accession>A0A8H4PB86</accession>
<evidence type="ECO:0000256" key="2">
    <source>
        <dbReference type="ARBA" id="ARBA00022857"/>
    </source>
</evidence>
<comment type="caution">
    <text evidence="5">The sequence shown here is derived from an EMBL/GenBank/DDBJ whole genome shotgun (WGS) entry which is preliminary data.</text>
</comment>
<dbReference type="GO" id="GO:0016491">
    <property type="term" value="F:oxidoreductase activity"/>
    <property type="evidence" value="ECO:0007669"/>
    <property type="project" value="UniProtKB-KW"/>
</dbReference>
<keyword evidence="3" id="KW-0560">Oxidoreductase</keyword>
<protein>
    <submittedName>
        <fullName evidence="5">Nmra-like family</fullName>
    </submittedName>
</protein>
<dbReference type="InterPro" id="IPR016040">
    <property type="entry name" value="NAD(P)-bd_dom"/>
</dbReference>
<keyword evidence="6" id="KW-1185">Reference proteome</keyword>
<dbReference type="Pfam" id="PF13460">
    <property type="entry name" value="NAD_binding_10"/>
    <property type="match status" value="1"/>
</dbReference>
<proteinExistence type="inferred from homology"/>
<keyword evidence="2" id="KW-0521">NADP</keyword>
<comment type="similarity">
    <text evidence="1">Belongs to the NmrA-type oxidoreductase family. Isoflavone reductase subfamily.</text>
</comment>
<evidence type="ECO:0000313" key="5">
    <source>
        <dbReference type="EMBL" id="KAF4469199.1"/>
    </source>
</evidence>
<dbReference type="PANTHER" id="PTHR47706:SF4">
    <property type="entry name" value="NMRA-LIKE DOMAIN-CONTAINING PROTEIN"/>
    <property type="match status" value="1"/>
</dbReference>
<evidence type="ECO:0000256" key="1">
    <source>
        <dbReference type="ARBA" id="ARBA00005725"/>
    </source>
</evidence>
<dbReference type="SUPFAM" id="SSF51735">
    <property type="entry name" value="NAD(P)-binding Rossmann-fold domains"/>
    <property type="match status" value="1"/>
</dbReference>
<reference evidence="5 6" key="1">
    <citation type="submission" date="2020-01" db="EMBL/GenBank/DDBJ databases">
        <title>Identification and distribution of gene clusters putatively required for synthesis of sphingolipid metabolism inhibitors in phylogenetically diverse species of the filamentous fungus Fusarium.</title>
        <authorList>
            <person name="Kim H.-S."/>
            <person name="Busman M."/>
            <person name="Brown D.W."/>
            <person name="Divon H."/>
            <person name="Uhlig S."/>
            <person name="Proctor R.H."/>
        </authorList>
    </citation>
    <scope>NUCLEOTIDE SEQUENCE [LARGE SCALE GENOMIC DNA]</scope>
    <source>
        <strain evidence="5 6">NRRL 20459</strain>
    </source>
</reference>
<gene>
    <name evidence="5" type="ORF">FALBO_3897</name>
</gene>
<feature type="domain" description="NAD(P)-binding" evidence="4">
    <location>
        <begin position="8"/>
        <end position="151"/>
    </location>
</feature>
<dbReference type="EMBL" id="JAADYS010000506">
    <property type="protein sequence ID" value="KAF4469199.1"/>
    <property type="molecule type" value="Genomic_DNA"/>
</dbReference>
<dbReference type="OrthoDB" id="419598at2759"/>
<name>A0A8H4PB86_9HYPO</name>
<evidence type="ECO:0000313" key="6">
    <source>
        <dbReference type="Proteomes" id="UP000554235"/>
    </source>
</evidence>
<evidence type="ECO:0000256" key="3">
    <source>
        <dbReference type="ARBA" id="ARBA00023002"/>
    </source>
</evidence>
<evidence type="ECO:0000259" key="4">
    <source>
        <dbReference type="Pfam" id="PF13460"/>
    </source>
</evidence>
<dbReference type="Proteomes" id="UP000554235">
    <property type="component" value="Unassembled WGS sequence"/>
</dbReference>
<dbReference type="InterPro" id="IPR036291">
    <property type="entry name" value="NAD(P)-bd_dom_sf"/>
</dbReference>
<dbReference type="PANTHER" id="PTHR47706">
    <property type="entry name" value="NMRA-LIKE FAMILY PROTEIN"/>
    <property type="match status" value="1"/>
</dbReference>
<dbReference type="Gene3D" id="3.90.25.10">
    <property type="entry name" value="UDP-galactose 4-epimerase, domain 1"/>
    <property type="match status" value="1"/>
</dbReference>
<dbReference type="Gene3D" id="3.40.50.720">
    <property type="entry name" value="NAD(P)-binding Rossmann-like Domain"/>
    <property type="match status" value="1"/>
</dbReference>
<dbReference type="AlphaFoldDB" id="A0A8H4PB86"/>